<feature type="region of interest" description="Disordered" evidence="1">
    <location>
        <begin position="391"/>
        <end position="418"/>
    </location>
</feature>
<dbReference type="Proteomes" id="UP000674318">
    <property type="component" value="Unassembled WGS sequence"/>
</dbReference>
<feature type="compositionally biased region" description="Low complexity" evidence="1">
    <location>
        <begin position="678"/>
        <end position="696"/>
    </location>
</feature>
<feature type="compositionally biased region" description="Acidic residues" evidence="1">
    <location>
        <begin position="513"/>
        <end position="523"/>
    </location>
</feature>
<feature type="region of interest" description="Disordered" evidence="1">
    <location>
        <begin position="442"/>
        <end position="542"/>
    </location>
</feature>
<dbReference type="AlphaFoldDB" id="A0A836L1Y1"/>
<evidence type="ECO:0000313" key="3">
    <source>
        <dbReference type="Proteomes" id="UP000674318"/>
    </source>
</evidence>
<evidence type="ECO:0000256" key="1">
    <source>
        <dbReference type="SAM" id="MobiDB-lite"/>
    </source>
</evidence>
<dbReference type="EMBL" id="JAFJZO010000033">
    <property type="protein sequence ID" value="KAG5495244.1"/>
    <property type="molecule type" value="Genomic_DNA"/>
</dbReference>
<sequence length="821" mass="86935">MSTFEWVIEQESGDGVTTNIVFDFADDATAGHGNDSLVDLSSSSCHTSQRRDGRGRGITGGASVGGGFMPSKDVTRSEGGSSRRSSKRSNGSRSRPQRQHPLGTTSRGGAFLSSGGGGLGVMAMPSGSAYTSVALRQRYQRMLVGGGRGGTAASVSRTGVSPATVYDAAASTSSPGRASPIRLDPSAAANGNTRSLSVSSLRGVLPARQQPSASFKSTYAAELVDEENSQRNSTCPTRRPRCGRASNSSSSGGGMSNVASDSLVSGVGPATSQRGSDSAFTAAGSARRRGAQAVFSMTAAPVTPSLHHYRLGEAHDDDSDDGDFANNEGFYYALRDVWAMRSTCPRTIRTPEAECHAFPPLHPINVEEEAKPAEIMANCMVPLTGGTVIRGVPSGTADANTTSQAQHGPARDQEGVDEQLQADTAEEYRRYNKMLLKKERQRQRGWEWRRAESGGACTSSSRGASRLHARERCRGPREEAPPSANPHTRRDRTLGVRSGFDGYEPAGCTSSDNSEEDASDESSDISSLECLSNSSREDVHARDLRDDPVFAATVQSLASRAERERKRMETREEQMLWSEAAQNTQQPFAQRSLLKPARTASSLSPSADPAVTTAPVPSPSIAAGVRRGDGFPLKGSVMSGPPSSFFISPIHQSVAAESASWTSGTRFQFLGQGGLGGNNPPTLSSAPSSRAGQSSQLGCTSTPPRSNLSRRRRRSRDGEGSDAEMVKDSGNSAALSSAAPVITADAKTATHRVLKRRKRGDCVQQTVVGECGGSRALRPVAAPSIRPPLELLPCSKKDMCESLLETFLMEAVLDDDDFRLC</sequence>
<feature type="region of interest" description="Disordered" evidence="1">
    <location>
        <begin position="224"/>
        <end position="284"/>
    </location>
</feature>
<keyword evidence="3" id="KW-1185">Reference proteome</keyword>
<feature type="compositionally biased region" description="Basic and acidic residues" evidence="1">
    <location>
        <begin position="716"/>
        <end position="727"/>
    </location>
</feature>
<feature type="region of interest" description="Disordered" evidence="1">
    <location>
        <begin position="672"/>
        <end position="736"/>
    </location>
</feature>
<reference evidence="2 3" key="1">
    <citation type="submission" date="2021-02" db="EMBL/GenBank/DDBJ databases">
        <title>Porcisia hertigi Genome sequencing and assembly.</title>
        <authorList>
            <person name="Almutairi H."/>
            <person name="Gatherer D."/>
        </authorList>
    </citation>
    <scope>NUCLEOTIDE SEQUENCE [LARGE SCALE GENOMIC DNA]</scope>
    <source>
        <strain evidence="2 3">C119</strain>
    </source>
</reference>
<protein>
    <submittedName>
        <fullName evidence="2">Uncharacterized protein</fullName>
    </submittedName>
</protein>
<proteinExistence type="predicted"/>
<comment type="caution">
    <text evidence="2">The sequence shown here is derived from an EMBL/GenBank/DDBJ whole genome shotgun (WGS) entry which is preliminary data.</text>
</comment>
<evidence type="ECO:0000313" key="2">
    <source>
        <dbReference type="EMBL" id="KAG5495244.1"/>
    </source>
</evidence>
<name>A0A836L1Y1_9TRYP</name>
<dbReference type="OrthoDB" id="267070at2759"/>
<feature type="region of interest" description="Disordered" evidence="1">
    <location>
        <begin position="170"/>
        <end position="194"/>
    </location>
</feature>
<accession>A0A836L1Y1</accession>
<feature type="compositionally biased region" description="Low complexity" evidence="1">
    <location>
        <begin position="77"/>
        <end position="94"/>
    </location>
</feature>
<feature type="region of interest" description="Disordered" evidence="1">
    <location>
        <begin position="34"/>
        <end position="111"/>
    </location>
</feature>
<dbReference type="RefSeq" id="XP_067754496.1">
    <property type="nucleotide sequence ID" value="XM_067898339.1"/>
</dbReference>
<gene>
    <name evidence="2" type="ORF">JKF63_02299</name>
</gene>
<feature type="compositionally biased region" description="Low complexity" evidence="1">
    <location>
        <begin position="524"/>
        <end position="534"/>
    </location>
</feature>
<dbReference type="GeneID" id="94288416"/>
<organism evidence="2 3">
    <name type="scientific">Porcisia hertigi</name>
    <dbReference type="NCBI Taxonomy" id="2761500"/>
    <lineage>
        <taxon>Eukaryota</taxon>
        <taxon>Discoba</taxon>
        <taxon>Euglenozoa</taxon>
        <taxon>Kinetoplastea</taxon>
        <taxon>Metakinetoplastina</taxon>
        <taxon>Trypanosomatida</taxon>
        <taxon>Trypanosomatidae</taxon>
        <taxon>Leishmaniinae</taxon>
        <taxon>Porcisia</taxon>
    </lineage>
</organism>
<feature type="region of interest" description="Disordered" evidence="1">
    <location>
        <begin position="593"/>
        <end position="623"/>
    </location>
</feature>
<feature type="compositionally biased region" description="Gly residues" evidence="1">
    <location>
        <begin position="56"/>
        <end position="68"/>
    </location>
</feature>
<feature type="compositionally biased region" description="Polar residues" evidence="1">
    <location>
        <begin position="397"/>
        <end position="406"/>
    </location>
</feature>
<feature type="compositionally biased region" description="Basic and acidic residues" evidence="1">
    <location>
        <begin position="442"/>
        <end position="452"/>
    </location>
</feature>
<dbReference type="KEGG" id="phet:94288416"/>
<feature type="compositionally biased region" description="Basic and acidic residues" evidence="1">
    <location>
        <begin position="468"/>
        <end position="480"/>
    </location>
</feature>